<sequence>MRRLVEHFKHYRKIKSKRAWIFAVILLQLSVLFLMAQVIVKDRGGFLERDASHSFEQLGQESKREVFDETVEVIEVDTKNDGHERKVDGIATSIENQKQKETASNGNKGLSEEAVMFPSALLKEGFLEEVDVSDNELDLVTGEIKVHVSLPHLSMKELLIVLRALSEEILLNNQDKGIVSVKLNVWQGKQHYFYDTNYVDQLCRIEEQEI</sequence>
<keyword evidence="3" id="KW-1185">Reference proteome</keyword>
<evidence type="ECO:0000313" key="2">
    <source>
        <dbReference type="EMBL" id="SFH80984.1"/>
    </source>
</evidence>
<dbReference type="EMBL" id="FOQE01000027">
    <property type="protein sequence ID" value="SFH80984.1"/>
    <property type="molecule type" value="Genomic_DNA"/>
</dbReference>
<evidence type="ECO:0000256" key="1">
    <source>
        <dbReference type="SAM" id="Phobius"/>
    </source>
</evidence>
<evidence type="ECO:0000313" key="3">
    <source>
        <dbReference type="Proteomes" id="UP000198668"/>
    </source>
</evidence>
<dbReference type="RefSeq" id="WP_092092998.1">
    <property type="nucleotide sequence ID" value="NZ_FOQE01000027.1"/>
</dbReference>
<reference evidence="2 3" key="1">
    <citation type="submission" date="2016-10" db="EMBL/GenBank/DDBJ databases">
        <authorList>
            <person name="de Groot N.N."/>
        </authorList>
    </citation>
    <scope>NUCLEOTIDE SEQUENCE [LARGE SCALE GENOMIC DNA]</scope>
    <source>
        <strain evidence="2 3">DSM 27630</strain>
    </source>
</reference>
<accession>A0A1I3D2H6</accession>
<name>A0A1I3D2H6_9LACT</name>
<keyword evidence="1" id="KW-0812">Transmembrane</keyword>
<proteinExistence type="predicted"/>
<feature type="transmembrane region" description="Helical" evidence="1">
    <location>
        <begin position="20"/>
        <end position="40"/>
    </location>
</feature>
<dbReference type="Proteomes" id="UP000198668">
    <property type="component" value="Unassembled WGS sequence"/>
</dbReference>
<protein>
    <submittedName>
        <fullName evidence="2">Uncharacterized protein</fullName>
    </submittedName>
</protein>
<keyword evidence="1" id="KW-1133">Transmembrane helix</keyword>
<organism evidence="2 3">
    <name type="scientific">Pisciglobus halotolerans</name>
    <dbReference type="NCBI Taxonomy" id="745365"/>
    <lineage>
        <taxon>Bacteria</taxon>
        <taxon>Bacillati</taxon>
        <taxon>Bacillota</taxon>
        <taxon>Bacilli</taxon>
        <taxon>Lactobacillales</taxon>
        <taxon>Carnobacteriaceae</taxon>
    </lineage>
</organism>
<keyword evidence="1" id="KW-0472">Membrane</keyword>
<gene>
    <name evidence="2" type="ORF">SAMN04489868_12721</name>
</gene>
<dbReference type="AlphaFoldDB" id="A0A1I3D2H6"/>